<reference evidence="4" key="1">
    <citation type="submission" date="2017-03" db="EMBL/GenBank/DDBJ databases">
        <title>Phytopthora megakarya and P. palmivora, two closely related causual agents of cacao black pod achieved similar genome size and gene model numbers by different mechanisms.</title>
        <authorList>
            <person name="Ali S."/>
            <person name="Shao J."/>
            <person name="Larry D.J."/>
            <person name="Kronmiller B."/>
            <person name="Shen D."/>
            <person name="Strem M.D."/>
            <person name="Melnick R.L."/>
            <person name="Guiltinan M.J."/>
            <person name="Tyler B.M."/>
            <person name="Meinhardt L.W."/>
            <person name="Bailey B.A."/>
        </authorList>
    </citation>
    <scope>NUCLEOTIDE SEQUENCE [LARGE SCALE GENOMIC DNA]</scope>
    <source>
        <strain evidence="4">zdho120</strain>
    </source>
</reference>
<dbReference type="OrthoDB" id="117261at2759"/>
<evidence type="ECO:0000313" key="3">
    <source>
        <dbReference type="EMBL" id="OWZ12778.1"/>
    </source>
</evidence>
<keyword evidence="4" id="KW-1185">Reference proteome</keyword>
<dbReference type="PANTHER" id="PTHR15503:SF22">
    <property type="entry name" value="TRANSPOSON TY3-I GAG POLYPROTEIN"/>
    <property type="match status" value="1"/>
</dbReference>
<dbReference type="Pfam" id="PF03732">
    <property type="entry name" value="Retrotrans_gag"/>
    <property type="match status" value="1"/>
</dbReference>
<dbReference type="InterPro" id="IPR032567">
    <property type="entry name" value="RTL1-rel"/>
</dbReference>
<gene>
    <name evidence="3" type="ORF">PHMEG_00014001</name>
</gene>
<protein>
    <recommendedName>
        <fullName evidence="2">Retrotransposon gag domain-containing protein</fullName>
    </recommendedName>
</protein>
<evidence type="ECO:0000256" key="1">
    <source>
        <dbReference type="SAM" id="MobiDB-lite"/>
    </source>
</evidence>
<organism evidence="3 4">
    <name type="scientific">Phytophthora megakarya</name>
    <dbReference type="NCBI Taxonomy" id="4795"/>
    <lineage>
        <taxon>Eukaryota</taxon>
        <taxon>Sar</taxon>
        <taxon>Stramenopiles</taxon>
        <taxon>Oomycota</taxon>
        <taxon>Peronosporomycetes</taxon>
        <taxon>Peronosporales</taxon>
        <taxon>Peronosporaceae</taxon>
        <taxon>Phytophthora</taxon>
    </lineage>
</organism>
<dbReference type="EMBL" id="NBNE01001755">
    <property type="protein sequence ID" value="OWZ12778.1"/>
    <property type="molecule type" value="Genomic_DNA"/>
</dbReference>
<evidence type="ECO:0000259" key="2">
    <source>
        <dbReference type="Pfam" id="PF03732"/>
    </source>
</evidence>
<comment type="caution">
    <text evidence="3">The sequence shown here is derived from an EMBL/GenBank/DDBJ whole genome shotgun (WGS) entry which is preliminary data.</text>
</comment>
<feature type="compositionally biased region" description="Basic and acidic residues" evidence="1">
    <location>
        <begin position="301"/>
        <end position="323"/>
    </location>
</feature>
<dbReference type="SUPFAM" id="SSF56672">
    <property type="entry name" value="DNA/RNA polymerases"/>
    <property type="match status" value="1"/>
</dbReference>
<feature type="region of interest" description="Disordered" evidence="1">
    <location>
        <begin position="297"/>
        <end position="323"/>
    </location>
</feature>
<dbReference type="AlphaFoldDB" id="A0A225W6F6"/>
<dbReference type="InterPro" id="IPR043502">
    <property type="entry name" value="DNA/RNA_pol_sf"/>
</dbReference>
<sequence>MAPPVPPTPSVQVAPQFFAVPQAAQWMYQAPAREKKLRLTKFKGLGEPKVTVKAWLKAVRNELRRQTAIVRTEWREHEVFIEMVASLEGKALMWYGTVEDAFSIREDQTFGILSRMMKDRYMVKRSNPEVVARLRQRRQQRGESLVEYAQKFREIASTNPVDEEAVNFAVDQVGEYGEGYGVDLATAMRVHDGRTASATPTALVPNLTTIQQVSTAEKNDGGTDTRHGKKKRCRVHFEVTDGLDNGDGETTATGDDSMRRIGTDDEDPATPTSANNTHDQVHDGVNLDADSIVDSDDIDEETKSGPEDDQDTSQRHLEHSKLGENDTGPYDWLRILTEGLQHNWMGTMYMYGHRVLDDVKRDGYGRLTLKNGENFNTYSQNMTADVLIVDSDTEDFLIGEDWMYDHGVKINFVSSEMKWFENDVKKVVPFTGIGAKDQQERVAKIRLLRKTRIQTQTCHNVEVSVPEFDGTVGLFIPKKRKEPHLLVAPTLVTVKSGKVKVPVLNLVDKTKKLPSKEMLGTWTPPDDEMEVLKLGGALDHERVSQWLDELQVKEKPLSNEETLNFGAMDDKDKELLVKLLRNYPELLEPKEGCPPATTLGVEHHINTGEAPPIKIRPRRYSRTEQEVIDEEIRKMLHDGVIEEGTGAWGFPVVLVRKKMVLFGFASITDC</sequence>
<evidence type="ECO:0000313" key="4">
    <source>
        <dbReference type="Proteomes" id="UP000198211"/>
    </source>
</evidence>
<proteinExistence type="predicted"/>
<dbReference type="Proteomes" id="UP000198211">
    <property type="component" value="Unassembled WGS sequence"/>
</dbReference>
<feature type="compositionally biased region" description="Basic and acidic residues" evidence="1">
    <location>
        <begin position="217"/>
        <end position="226"/>
    </location>
</feature>
<feature type="domain" description="Retrotransposon gag" evidence="2">
    <location>
        <begin position="84"/>
        <end position="166"/>
    </location>
</feature>
<feature type="region of interest" description="Disordered" evidence="1">
    <location>
        <begin position="240"/>
        <end position="283"/>
    </location>
</feature>
<accession>A0A225W6F6</accession>
<dbReference type="Gene3D" id="3.10.10.10">
    <property type="entry name" value="HIV Type 1 Reverse Transcriptase, subunit A, domain 1"/>
    <property type="match status" value="1"/>
</dbReference>
<feature type="region of interest" description="Disordered" evidence="1">
    <location>
        <begin position="213"/>
        <end position="232"/>
    </location>
</feature>
<name>A0A225W6F6_9STRA</name>
<dbReference type="PANTHER" id="PTHR15503">
    <property type="entry name" value="LDOC1 RELATED"/>
    <property type="match status" value="1"/>
</dbReference>
<dbReference type="InterPro" id="IPR005162">
    <property type="entry name" value="Retrotrans_gag_dom"/>
</dbReference>